<evidence type="ECO:0000313" key="10">
    <source>
        <dbReference type="EMBL" id="KAL3499431.1"/>
    </source>
</evidence>
<comment type="similarity">
    <text evidence="8">Belongs to the polygalacturonase-inhibiting protein family.</text>
</comment>
<keyword evidence="11" id="KW-1185">Reference proteome</keyword>
<dbReference type="InterPro" id="IPR001611">
    <property type="entry name" value="Leu-rich_rpt"/>
</dbReference>
<evidence type="ECO:0000256" key="2">
    <source>
        <dbReference type="ARBA" id="ARBA00004370"/>
    </source>
</evidence>
<sequence>MFSSPLAKSSSSYLLHSSCFSFVQLLTVFILFLPCYTYTSHASCNKLDRDSLLSLSENISSSLSPLNWSLSIDCCFWEGVGCDYNNNRVNRLWLPSRGLVGSISTSITNLSHLQLLSFAGNGLSGPLPDGLFLSLNRIETIDLSCNRLSGQLQPFGQLPATIKTMDLSSNNFEGVIQSSFLQSSSSLVSFNVSNNSFSGPIPSNVCNFSPSITFLDFSWNYFDSSIPYGFGMCSNLKVLRAGFNVITESLPDDIYTVLPLQELSFPGNGISGPLSEGIANLTNLKILELYANEFTGSIPREIGRISNLEQLLLHINNLNGSLPSSLMNCTRLIDLNLRVNSLSGELSGFDFSNFLQFRSIDLGNNLFNGSFPVSIASCTSLSAIRLSTNLLTGDIQPEIQSLQSLSYFSISNNSLTNITGAIKILSGCKNLSILILSKNFYEEKLPYEGSFGWS</sequence>
<comment type="caution">
    <text evidence="10">The sequence shown here is derived from an EMBL/GenBank/DDBJ whole genome shotgun (WGS) entry which is preliminary data.</text>
</comment>
<evidence type="ECO:0000259" key="9">
    <source>
        <dbReference type="Pfam" id="PF08263"/>
    </source>
</evidence>
<protein>
    <recommendedName>
        <fullName evidence="9">Leucine-rich repeat-containing N-terminal plant-type domain-containing protein</fullName>
    </recommendedName>
</protein>
<evidence type="ECO:0000313" key="11">
    <source>
        <dbReference type="Proteomes" id="UP001630127"/>
    </source>
</evidence>
<evidence type="ECO:0000256" key="5">
    <source>
        <dbReference type="ARBA" id="ARBA00022737"/>
    </source>
</evidence>
<comment type="subcellular location">
    <subcellularLocation>
        <location evidence="1">Cell envelope</location>
    </subcellularLocation>
    <subcellularLocation>
        <location evidence="2">Membrane</location>
    </subcellularLocation>
</comment>
<dbReference type="EMBL" id="JBJUIK010000016">
    <property type="protein sequence ID" value="KAL3499431.1"/>
    <property type="molecule type" value="Genomic_DNA"/>
</dbReference>
<dbReference type="FunFam" id="3.80.10.10:FF:000041">
    <property type="entry name" value="LRR receptor-like serine/threonine-protein kinase ERECTA"/>
    <property type="match status" value="1"/>
</dbReference>
<dbReference type="InterPro" id="IPR051848">
    <property type="entry name" value="PGIP"/>
</dbReference>
<dbReference type="InterPro" id="IPR032675">
    <property type="entry name" value="LRR_dom_sf"/>
</dbReference>
<organism evidence="10 11">
    <name type="scientific">Cinchona calisaya</name>
    <dbReference type="NCBI Taxonomy" id="153742"/>
    <lineage>
        <taxon>Eukaryota</taxon>
        <taxon>Viridiplantae</taxon>
        <taxon>Streptophyta</taxon>
        <taxon>Embryophyta</taxon>
        <taxon>Tracheophyta</taxon>
        <taxon>Spermatophyta</taxon>
        <taxon>Magnoliopsida</taxon>
        <taxon>eudicotyledons</taxon>
        <taxon>Gunneridae</taxon>
        <taxon>Pentapetalae</taxon>
        <taxon>asterids</taxon>
        <taxon>lamiids</taxon>
        <taxon>Gentianales</taxon>
        <taxon>Rubiaceae</taxon>
        <taxon>Cinchonoideae</taxon>
        <taxon>Cinchoneae</taxon>
        <taxon>Cinchona</taxon>
    </lineage>
</organism>
<feature type="domain" description="Leucine-rich repeat-containing N-terminal plant-type" evidence="9">
    <location>
        <begin position="48"/>
        <end position="83"/>
    </location>
</feature>
<dbReference type="Gene3D" id="3.80.10.10">
    <property type="entry name" value="Ribonuclease Inhibitor"/>
    <property type="match status" value="4"/>
</dbReference>
<dbReference type="AlphaFoldDB" id="A0ABD2XVH9"/>
<dbReference type="SUPFAM" id="SSF52047">
    <property type="entry name" value="RNI-like"/>
    <property type="match status" value="1"/>
</dbReference>
<evidence type="ECO:0000256" key="1">
    <source>
        <dbReference type="ARBA" id="ARBA00004196"/>
    </source>
</evidence>
<dbReference type="InterPro" id="IPR013210">
    <property type="entry name" value="LRR_N_plant-typ"/>
</dbReference>
<accession>A0ABD2XVH9</accession>
<evidence type="ECO:0000256" key="7">
    <source>
        <dbReference type="ARBA" id="ARBA00023180"/>
    </source>
</evidence>
<keyword evidence="7" id="KW-0325">Glycoprotein</keyword>
<dbReference type="Pfam" id="PF00560">
    <property type="entry name" value="LRR_1"/>
    <property type="match status" value="1"/>
</dbReference>
<evidence type="ECO:0000256" key="4">
    <source>
        <dbReference type="ARBA" id="ARBA00022729"/>
    </source>
</evidence>
<keyword evidence="6" id="KW-0472">Membrane</keyword>
<gene>
    <name evidence="10" type="ORF">ACH5RR_038524</name>
</gene>
<evidence type="ECO:0000256" key="6">
    <source>
        <dbReference type="ARBA" id="ARBA00023136"/>
    </source>
</evidence>
<reference evidence="10 11" key="1">
    <citation type="submission" date="2024-11" db="EMBL/GenBank/DDBJ databases">
        <title>A near-complete genome assembly of Cinchona calisaya.</title>
        <authorList>
            <person name="Lian D.C."/>
            <person name="Zhao X.W."/>
            <person name="Wei L."/>
        </authorList>
    </citation>
    <scope>NUCLEOTIDE SEQUENCE [LARGE SCALE GENOMIC DNA]</scope>
    <source>
        <tissue evidence="10">Nenye</tissue>
    </source>
</reference>
<keyword evidence="3" id="KW-0433">Leucine-rich repeat</keyword>
<dbReference type="Pfam" id="PF08263">
    <property type="entry name" value="LRRNT_2"/>
    <property type="match status" value="1"/>
</dbReference>
<dbReference type="Proteomes" id="UP001630127">
    <property type="component" value="Unassembled WGS sequence"/>
</dbReference>
<evidence type="ECO:0000256" key="8">
    <source>
        <dbReference type="ARBA" id="ARBA00038043"/>
    </source>
</evidence>
<name>A0ABD2XVH9_9GENT</name>
<proteinExistence type="inferred from homology"/>
<evidence type="ECO:0000256" key="3">
    <source>
        <dbReference type="ARBA" id="ARBA00022614"/>
    </source>
</evidence>
<keyword evidence="4" id="KW-0732">Signal</keyword>
<dbReference type="PANTHER" id="PTHR48059">
    <property type="entry name" value="POLYGALACTURONASE INHIBITOR 1"/>
    <property type="match status" value="1"/>
</dbReference>
<dbReference type="SUPFAM" id="SSF52058">
    <property type="entry name" value="L domain-like"/>
    <property type="match status" value="1"/>
</dbReference>
<dbReference type="GO" id="GO:0016020">
    <property type="term" value="C:membrane"/>
    <property type="evidence" value="ECO:0007669"/>
    <property type="project" value="UniProtKB-SubCell"/>
</dbReference>
<dbReference type="PANTHER" id="PTHR48059:SF30">
    <property type="entry name" value="OS06G0587000 PROTEIN"/>
    <property type="match status" value="1"/>
</dbReference>
<keyword evidence="5" id="KW-0677">Repeat</keyword>